<keyword evidence="6" id="KW-1185">Reference proteome</keyword>
<name>A0A5M7B6B2_9FLAO</name>
<keyword evidence="1 2" id="KW-0732">Signal</keyword>
<dbReference type="RefSeq" id="WP_144116392.1">
    <property type="nucleotide sequence ID" value="NZ_JACHGE010000006.1"/>
</dbReference>
<evidence type="ECO:0000256" key="2">
    <source>
        <dbReference type="SAM" id="SignalP"/>
    </source>
</evidence>
<organism evidence="4 7">
    <name type="scientific">Algibacter amylolyticus</name>
    <dbReference type="NCBI Taxonomy" id="1608400"/>
    <lineage>
        <taxon>Bacteria</taxon>
        <taxon>Pseudomonadati</taxon>
        <taxon>Bacteroidota</taxon>
        <taxon>Flavobacteriia</taxon>
        <taxon>Flavobacteriales</taxon>
        <taxon>Flavobacteriaceae</taxon>
        <taxon>Algibacter</taxon>
    </lineage>
</organism>
<comment type="caution">
    <text evidence="4">The sequence shown here is derived from an EMBL/GenBank/DDBJ whole genome shotgun (WGS) entry which is preliminary data.</text>
</comment>
<evidence type="ECO:0000313" key="6">
    <source>
        <dbReference type="Proteomes" id="UP000315145"/>
    </source>
</evidence>
<reference evidence="4 7" key="1">
    <citation type="journal article" date="2015" name="Int. J. Syst. Evol. Microbiol.">
        <title>Algibacter amylolyticus sp. nov., isolated from intertidal sediment.</title>
        <authorList>
            <person name="Zhang D.C."/>
            <person name="Wu J."/>
            <person name="Neuner K."/>
            <person name="Yao J."/>
            <person name="Margesin R."/>
        </authorList>
    </citation>
    <scope>NUCLEOTIDE SEQUENCE [LARGE SCALE GENOMIC DNA]</scope>
    <source>
        <strain evidence="4 7">RU-4-M-4</strain>
    </source>
</reference>
<evidence type="ECO:0000313" key="5">
    <source>
        <dbReference type="EMBL" id="TSJ76014.1"/>
    </source>
</evidence>
<reference evidence="4" key="3">
    <citation type="submission" date="2019-09" db="EMBL/GenBank/DDBJ databases">
        <authorList>
            <person name="Zhang D.-C."/>
        </authorList>
    </citation>
    <scope>NUCLEOTIDE SEQUENCE</scope>
    <source>
        <strain evidence="4">RU-4-M-4</strain>
    </source>
</reference>
<proteinExistence type="predicted"/>
<evidence type="ECO:0000313" key="4">
    <source>
        <dbReference type="EMBL" id="KAA5824849.1"/>
    </source>
</evidence>
<dbReference type="Proteomes" id="UP000322315">
    <property type="component" value="Unassembled WGS sequence"/>
</dbReference>
<dbReference type="AlphaFoldDB" id="A0A5M7B6B2"/>
<sequence length="293" mass="31282">MKKITLKISAFFLLTMFALQVQGQALYSVEGTYKISTSGLSPNLYITVNTSLGTVEWAEELPGEDETQLWTIKGHRTPADTGLIEITGNITGLGAVTLCTTDDSAHPNLTLAVRPGDPKSVAYDDTTDPITYSGDYSGLDQFQRRKAKVNAEGLADANGSNPADGNNALFLKNTLGGNSRYGVIPAAAGEAVQFDGAGIDVLQYHLVAPLSTIDFDTSSIFISNPVSNQLSIKGLSPNIKEVNVYSLLGKKVLSRAVINESDINVDTSALSSGLYIVKIQSENAEFSKKIVKQ</sequence>
<dbReference type="Proteomes" id="UP000315145">
    <property type="component" value="Unassembled WGS sequence"/>
</dbReference>
<gene>
    <name evidence="4" type="ORF">F2B50_09235</name>
    <name evidence="5" type="ORF">FPF71_09235</name>
</gene>
<feature type="chain" id="PRO_5024350987" evidence="2">
    <location>
        <begin position="24"/>
        <end position="293"/>
    </location>
</feature>
<feature type="domain" description="Secretion system C-terminal sorting" evidence="3">
    <location>
        <begin position="224"/>
        <end position="291"/>
    </location>
</feature>
<dbReference type="InterPro" id="IPR026444">
    <property type="entry name" value="Secre_tail"/>
</dbReference>
<evidence type="ECO:0000256" key="1">
    <source>
        <dbReference type="ARBA" id="ARBA00022729"/>
    </source>
</evidence>
<dbReference type="NCBIfam" id="TIGR04183">
    <property type="entry name" value="Por_Secre_tail"/>
    <property type="match status" value="1"/>
</dbReference>
<protein>
    <submittedName>
        <fullName evidence="4">T9SS type A sorting domain-containing protein</fullName>
    </submittedName>
</protein>
<evidence type="ECO:0000259" key="3">
    <source>
        <dbReference type="Pfam" id="PF18962"/>
    </source>
</evidence>
<dbReference type="EMBL" id="VMBF01000005">
    <property type="protein sequence ID" value="TSJ76014.1"/>
    <property type="molecule type" value="Genomic_DNA"/>
</dbReference>
<dbReference type="EMBL" id="VWRS01000005">
    <property type="protein sequence ID" value="KAA5824849.1"/>
    <property type="molecule type" value="Genomic_DNA"/>
</dbReference>
<dbReference type="Pfam" id="PF18962">
    <property type="entry name" value="Por_Secre_tail"/>
    <property type="match status" value="1"/>
</dbReference>
<accession>A0A5M7B6B2</accession>
<evidence type="ECO:0000313" key="7">
    <source>
        <dbReference type="Proteomes" id="UP000322315"/>
    </source>
</evidence>
<reference evidence="5 6" key="2">
    <citation type="submission" date="2019-07" db="EMBL/GenBank/DDBJ databases">
        <title>Algibacter marinivivus sp. nov., isolated from the surface of a marine red alga.</title>
        <authorList>
            <person name="Zhong X."/>
            <person name="Xu W."/>
            <person name="Zhang Y."/>
            <person name="Zhang Q."/>
            <person name="Du Z."/>
        </authorList>
    </citation>
    <scope>NUCLEOTIDE SEQUENCE [LARGE SCALE GENOMIC DNA]</scope>
    <source>
        <strain evidence="5 6">RU-4-M-4</strain>
    </source>
</reference>
<feature type="signal peptide" evidence="2">
    <location>
        <begin position="1"/>
        <end position="23"/>
    </location>
</feature>
<dbReference type="OrthoDB" id="977776at2"/>